<dbReference type="PANTHER" id="PTHR30269:SF38">
    <property type="entry name" value="SULFITE EXPORTER TAUE_SAFE"/>
    <property type="match status" value="1"/>
</dbReference>
<gene>
    <name evidence="9" type="ORF">H6G81_15550</name>
</gene>
<feature type="transmembrane region" description="Helical" evidence="8">
    <location>
        <begin position="70"/>
        <end position="88"/>
    </location>
</feature>
<feature type="transmembrane region" description="Helical" evidence="8">
    <location>
        <begin position="44"/>
        <end position="63"/>
    </location>
</feature>
<proteinExistence type="inferred from homology"/>
<dbReference type="Proteomes" id="UP000660380">
    <property type="component" value="Unassembled WGS sequence"/>
</dbReference>
<evidence type="ECO:0000313" key="10">
    <source>
        <dbReference type="Proteomes" id="UP000660380"/>
    </source>
</evidence>
<evidence type="ECO:0000256" key="8">
    <source>
        <dbReference type="RuleBase" id="RU363041"/>
    </source>
</evidence>
<evidence type="ECO:0000256" key="6">
    <source>
        <dbReference type="ARBA" id="ARBA00022989"/>
    </source>
</evidence>
<evidence type="ECO:0000256" key="4">
    <source>
        <dbReference type="ARBA" id="ARBA00022475"/>
    </source>
</evidence>
<evidence type="ECO:0000256" key="5">
    <source>
        <dbReference type="ARBA" id="ARBA00022692"/>
    </source>
</evidence>
<feature type="transmembrane region" description="Helical" evidence="8">
    <location>
        <begin position="94"/>
        <end position="112"/>
    </location>
</feature>
<accession>A0ABR8GRM9</accession>
<evidence type="ECO:0000256" key="3">
    <source>
        <dbReference type="ARBA" id="ARBA00022448"/>
    </source>
</evidence>
<keyword evidence="10" id="KW-1185">Reference proteome</keyword>
<dbReference type="RefSeq" id="WP_029635858.1">
    <property type="nucleotide sequence ID" value="NZ_JACJTA010000030.1"/>
</dbReference>
<feature type="transmembrane region" description="Helical" evidence="8">
    <location>
        <begin position="220"/>
        <end position="237"/>
    </location>
</feature>
<protein>
    <recommendedName>
        <fullName evidence="8">Probable membrane transporter protein</fullName>
    </recommendedName>
</protein>
<dbReference type="InterPro" id="IPR052017">
    <property type="entry name" value="TSUP"/>
</dbReference>
<name>A0ABR8GRM9_9CYAN</name>
<dbReference type="PANTHER" id="PTHR30269">
    <property type="entry name" value="TRANSMEMBRANE PROTEIN YFCA"/>
    <property type="match status" value="1"/>
</dbReference>
<organism evidence="9 10">
    <name type="scientific">Scytonema hofmannii FACHB-248</name>
    <dbReference type="NCBI Taxonomy" id="1842502"/>
    <lineage>
        <taxon>Bacteria</taxon>
        <taxon>Bacillati</taxon>
        <taxon>Cyanobacteriota</taxon>
        <taxon>Cyanophyceae</taxon>
        <taxon>Nostocales</taxon>
        <taxon>Scytonemataceae</taxon>
        <taxon>Scytonema</taxon>
    </lineage>
</organism>
<dbReference type="Pfam" id="PF01925">
    <property type="entry name" value="TauE"/>
    <property type="match status" value="1"/>
</dbReference>
<dbReference type="InterPro" id="IPR002781">
    <property type="entry name" value="TM_pro_TauE-like"/>
</dbReference>
<feature type="transmembrane region" description="Helical" evidence="8">
    <location>
        <begin position="190"/>
        <end position="208"/>
    </location>
</feature>
<dbReference type="EMBL" id="JACJTA010000030">
    <property type="protein sequence ID" value="MBD2605896.1"/>
    <property type="molecule type" value="Genomic_DNA"/>
</dbReference>
<keyword evidence="6 8" id="KW-1133">Transmembrane helix</keyword>
<evidence type="ECO:0000256" key="2">
    <source>
        <dbReference type="ARBA" id="ARBA00009142"/>
    </source>
</evidence>
<comment type="similarity">
    <text evidence="2 8">Belongs to the 4-toluene sulfonate uptake permease (TSUP) (TC 2.A.102) family.</text>
</comment>
<evidence type="ECO:0000256" key="1">
    <source>
        <dbReference type="ARBA" id="ARBA00004651"/>
    </source>
</evidence>
<feature type="transmembrane region" description="Helical" evidence="8">
    <location>
        <begin position="124"/>
        <end position="147"/>
    </location>
</feature>
<evidence type="ECO:0000256" key="7">
    <source>
        <dbReference type="ARBA" id="ARBA00023136"/>
    </source>
</evidence>
<keyword evidence="5 8" id="KW-0812">Transmembrane</keyword>
<keyword evidence="7 8" id="KW-0472">Membrane</keyword>
<keyword evidence="3" id="KW-0813">Transport</keyword>
<comment type="caution">
    <text evidence="9">The sequence shown here is derived from an EMBL/GenBank/DDBJ whole genome shotgun (WGS) entry which is preliminary data.</text>
</comment>
<sequence length="246" mass="26964">MVIFSLGIVSFFAWLISTLAGGGSPFMLIPLVNSIQGAASVPPIITIGMFLGNAHRIGLFWRYIDWKLTLWYAPGGILGAMLGAYTFTQIHIDWLQLLIGVFLVVSIFGFGLEQKETTFKVKAWYILPAGFVKAFVSGLIGTTGPVLNAFYLNYGLVKEELIATKATHVVIIHLVKILTYGAFGALSPQIIAIGLVIGLVAIPANFLGKYILNQINPQQFRSIVLATMAISGVWMLWGQRDLLVFW</sequence>
<evidence type="ECO:0000313" key="9">
    <source>
        <dbReference type="EMBL" id="MBD2605896.1"/>
    </source>
</evidence>
<reference evidence="9 10" key="1">
    <citation type="journal article" date="2020" name="ISME J.">
        <title>Comparative genomics reveals insights into cyanobacterial evolution and habitat adaptation.</title>
        <authorList>
            <person name="Chen M.Y."/>
            <person name="Teng W.K."/>
            <person name="Zhao L."/>
            <person name="Hu C.X."/>
            <person name="Zhou Y.K."/>
            <person name="Han B.P."/>
            <person name="Song L.R."/>
            <person name="Shu W.S."/>
        </authorList>
    </citation>
    <scope>NUCLEOTIDE SEQUENCE [LARGE SCALE GENOMIC DNA]</scope>
    <source>
        <strain evidence="9 10">FACHB-248</strain>
    </source>
</reference>
<keyword evidence="4 8" id="KW-1003">Cell membrane</keyword>
<comment type="subcellular location">
    <subcellularLocation>
        <location evidence="1 8">Cell membrane</location>
        <topology evidence="1 8">Multi-pass membrane protein</topology>
    </subcellularLocation>
</comment>